<proteinExistence type="predicted"/>
<reference evidence="1 2" key="1">
    <citation type="submission" date="2013-02" db="EMBL/GenBank/DDBJ databases">
        <title>A novel strain isolated from Lonar lake, Maharashtra, India.</title>
        <authorList>
            <person name="Singh A."/>
        </authorList>
    </citation>
    <scope>NUCLEOTIDE SEQUENCE [LARGE SCALE GENOMIC DNA]</scope>
    <source>
        <strain evidence="1 2">AK24</strain>
    </source>
</reference>
<name>R7ZLK4_9BACT</name>
<protein>
    <submittedName>
        <fullName evidence="1">Uncharacterized protein</fullName>
    </submittedName>
</protein>
<dbReference type="Proteomes" id="UP000013909">
    <property type="component" value="Unassembled WGS sequence"/>
</dbReference>
<evidence type="ECO:0000313" key="2">
    <source>
        <dbReference type="Proteomes" id="UP000013909"/>
    </source>
</evidence>
<dbReference type="EMBL" id="AQHR01000114">
    <property type="protein sequence ID" value="EON74919.1"/>
    <property type="molecule type" value="Genomic_DNA"/>
</dbReference>
<sequence length="51" mass="5801">MIGFSAAGAFDDLDDQDSGKLLMVIESTKRDFDEFDRLEYRVVSKDGELVR</sequence>
<evidence type="ECO:0000313" key="1">
    <source>
        <dbReference type="EMBL" id="EON74919.1"/>
    </source>
</evidence>
<gene>
    <name evidence="1" type="ORF">ADIS_4613</name>
</gene>
<organism evidence="1 2">
    <name type="scientific">Lunatimonas lonarensis</name>
    <dbReference type="NCBI Taxonomy" id="1232681"/>
    <lineage>
        <taxon>Bacteria</taxon>
        <taxon>Pseudomonadati</taxon>
        <taxon>Bacteroidota</taxon>
        <taxon>Cytophagia</taxon>
        <taxon>Cytophagales</taxon>
        <taxon>Cyclobacteriaceae</taxon>
    </lineage>
</organism>
<accession>R7ZLK4</accession>
<keyword evidence="2" id="KW-1185">Reference proteome</keyword>
<dbReference type="STRING" id="1232681.ADIS_4613"/>
<dbReference type="RefSeq" id="WP_010856724.1">
    <property type="nucleotide sequence ID" value="NZ_AQHR01000114.1"/>
</dbReference>
<comment type="caution">
    <text evidence="1">The sequence shown here is derived from an EMBL/GenBank/DDBJ whole genome shotgun (WGS) entry which is preliminary data.</text>
</comment>
<dbReference type="AlphaFoldDB" id="R7ZLK4"/>